<organism evidence="1 2">
    <name type="scientific">Dipteronia sinensis</name>
    <dbReference type="NCBI Taxonomy" id="43782"/>
    <lineage>
        <taxon>Eukaryota</taxon>
        <taxon>Viridiplantae</taxon>
        <taxon>Streptophyta</taxon>
        <taxon>Embryophyta</taxon>
        <taxon>Tracheophyta</taxon>
        <taxon>Spermatophyta</taxon>
        <taxon>Magnoliopsida</taxon>
        <taxon>eudicotyledons</taxon>
        <taxon>Gunneridae</taxon>
        <taxon>Pentapetalae</taxon>
        <taxon>rosids</taxon>
        <taxon>malvids</taxon>
        <taxon>Sapindales</taxon>
        <taxon>Sapindaceae</taxon>
        <taxon>Hippocastanoideae</taxon>
        <taxon>Acereae</taxon>
        <taxon>Dipteronia</taxon>
    </lineage>
</organism>
<dbReference type="AlphaFoldDB" id="A0AAE0AVW4"/>
<comment type="caution">
    <text evidence="1">The sequence shown here is derived from an EMBL/GenBank/DDBJ whole genome shotgun (WGS) entry which is preliminary data.</text>
</comment>
<dbReference type="EMBL" id="JANJYJ010000003">
    <property type="protein sequence ID" value="KAK3224534.1"/>
    <property type="molecule type" value="Genomic_DNA"/>
</dbReference>
<name>A0AAE0AVW4_9ROSI</name>
<gene>
    <name evidence="1" type="ORF">Dsin_011559</name>
</gene>
<accession>A0AAE0AVW4</accession>
<protein>
    <submittedName>
        <fullName evidence="1">Uncharacterized protein</fullName>
    </submittedName>
</protein>
<evidence type="ECO:0000313" key="2">
    <source>
        <dbReference type="Proteomes" id="UP001281410"/>
    </source>
</evidence>
<dbReference type="Proteomes" id="UP001281410">
    <property type="component" value="Unassembled WGS sequence"/>
</dbReference>
<evidence type="ECO:0000313" key="1">
    <source>
        <dbReference type="EMBL" id="KAK3224534.1"/>
    </source>
</evidence>
<proteinExistence type="predicted"/>
<reference evidence="1" key="1">
    <citation type="journal article" date="2023" name="Plant J.">
        <title>Genome sequences and population genomics provide insights into the demographic history, inbreeding, and mutation load of two 'living fossil' tree species of Dipteronia.</title>
        <authorList>
            <person name="Feng Y."/>
            <person name="Comes H.P."/>
            <person name="Chen J."/>
            <person name="Zhu S."/>
            <person name="Lu R."/>
            <person name="Zhang X."/>
            <person name="Li P."/>
            <person name="Qiu J."/>
            <person name="Olsen K.M."/>
            <person name="Qiu Y."/>
        </authorList>
    </citation>
    <scope>NUCLEOTIDE SEQUENCE</scope>
    <source>
        <strain evidence="1">NBL</strain>
    </source>
</reference>
<sequence>MVRKHQTRVSLGSIEPDLSLSDGALFGGCWPSLFFDGMGWKSVNIYGSRDVEPIRAACRCRCRRSTGKRSDDERRP</sequence>
<keyword evidence="2" id="KW-1185">Reference proteome</keyword>